<keyword evidence="1" id="KW-0472">Membrane</keyword>
<reference evidence="3" key="1">
    <citation type="journal article" date="2019" name="Int. J. Syst. Evol. Microbiol.">
        <title>The Global Catalogue of Microorganisms (GCM) 10K type strain sequencing project: providing services to taxonomists for standard genome sequencing and annotation.</title>
        <authorList>
            <consortium name="The Broad Institute Genomics Platform"/>
            <consortium name="The Broad Institute Genome Sequencing Center for Infectious Disease"/>
            <person name="Wu L."/>
            <person name="Ma J."/>
        </authorList>
    </citation>
    <scope>NUCLEOTIDE SEQUENCE [LARGE SCALE GENOMIC DNA]</scope>
    <source>
        <strain evidence="3">JCM 14901</strain>
    </source>
</reference>
<gene>
    <name evidence="2" type="ORF">GCM10009776_05840</name>
</gene>
<proteinExistence type="predicted"/>
<dbReference type="Proteomes" id="UP001499933">
    <property type="component" value="Unassembled WGS sequence"/>
</dbReference>
<evidence type="ECO:0000313" key="2">
    <source>
        <dbReference type="EMBL" id="GAA1946587.1"/>
    </source>
</evidence>
<comment type="caution">
    <text evidence="2">The sequence shown here is derived from an EMBL/GenBank/DDBJ whole genome shotgun (WGS) entry which is preliminary data.</text>
</comment>
<name>A0ABP5BLW8_9MICO</name>
<feature type="transmembrane region" description="Helical" evidence="1">
    <location>
        <begin position="6"/>
        <end position="25"/>
    </location>
</feature>
<keyword evidence="3" id="KW-1185">Reference proteome</keyword>
<organism evidence="2 3">
    <name type="scientific">Microbacterium deminutum</name>
    <dbReference type="NCBI Taxonomy" id="344164"/>
    <lineage>
        <taxon>Bacteria</taxon>
        <taxon>Bacillati</taxon>
        <taxon>Actinomycetota</taxon>
        <taxon>Actinomycetes</taxon>
        <taxon>Micrococcales</taxon>
        <taxon>Microbacteriaceae</taxon>
        <taxon>Microbacterium</taxon>
    </lineage>
</organism>
<feature type="transmembrane region" description="Helical" evidence="1">
    <location>
        <begin position="111"/>
        <end position="129"/>
    </location>
</feature>
<keyword evidence="1" id="KW-0812">Transmembrane</keyword>
<keyword evidence="1" id="KW-1133">Transmembrane helix</keyword>
<accession>A0ABP5BLW8</accession>
<feature type="transmembrane region" description="Helical" evidence="1">
    <location>
        <begin position="336"/>
        <end position="359"/>
    </location>
</feature>
<feature type="transmembrane region" description="Helical" evidence="1">
    <location>
        <begin position="149"/>
        <end position="174"/>
    </location>
</feature>
<evidence type="ECO:0008006" key="4">
    <source>
        <dbReference type="Google" id="ProtNLM"/>
    </source>
</evidence>
<feature type="transmembrane region" description="Helical" evidence="1">
    <location>
        <begin position="365"/>
        <end position="386"/>
    </location>
</feature>
<feature type="transmembrane region" description="Helical" evidence="1">
    <location>
        <begin position="288"/>
        <end position="307"/>
    </location>
</feature>
<protein>
    <recommendedName>
        <fullName evidence="4">DUF2029 domain-containing protein</fullName>
    </recommendedName>
</protein>
<feature type="transmembrane region" description="Helical" evidence="1">
    <location>
        <begin position="81"/>
        <end position="99"/>
    </location>
</feature>
<feature type="transmembrane region" description="Helical" evidence="1">
    <location>
        <begin position="313"/>
        <end position="329"/>
    </location>
</feature>
<dbReference type="EMBL" id="BAAAOG010000001">
    <property type="protein sequence ID" value="GAA1946587.1"/>
    <property type="molecule type" value="Genomic_DNA"/>
</dbReference>
<feature type="transmembrane region" description="Helical" evidence="1">
    <location>
        <begin position="259"/>
        <end position="281"/>
    </location>
</feature>
<sequence length="405" mass="43614">MSRRAGLWIAFAVVHIAVAVFGFLMPNQPMGDVYFVYEPWSQQALDGRGIVGIDTSWVYPQLALLPMLLAFGIRWIAGYEIAWAIMVTALNAIAFALLIGRGRSAGRSTAAVFWLAYVALLGPIAMYRIDAVTVPLAVAGCLWLVGRPWVASVLLTIATWIKVWPAALLAAAIVAVRRRAALVGGALVVSAAVVCTVIALGGGAHVLGFITDQTGRGLQLEAPISMFYLWRAVAHIPGSFIYYDRKLLTFQVTGPEVDVVIALMTPILMLVVIAITVLGVLKARRGASFAALFPPLAVSLVLALIVVNKVGSPQYLTWVIAPIVIGLVIDRRRWWGIASAALGMALLTQLEYPLLYGYLLVADPVAAGVLTVRNLLMIALLVWSIVRLARVPVRARHPVSEHSAT</sequence>
<evidence type="ECO:0000313" key="3">
    <source>
        <dbReference type="Proteomes" id="UP001499933"/>
    </source>
</evidence>
<feature type="transmembrane region" description="Helical" evidence="1">
    <location>
        <begin position="186"/>
        <end position="210"/>
    </location>
</feature>
<evidence type="ECO:0000256" key="1">
    <source>
        <dbReference type="SAM" id="Phobius"/>
    </source>
</evidence>
<dbReference type="RefSeq" id="WP_344090997.1">
    <property type="nucleotide sequence ID" value="NZ_BAAAOG010000001.1"/>
</dbReference>